<organism evidence="1 2">
    <name type="scientific">Heracleum sosnowskyi</name>
    <dbReference type="NCBI Taxonomy" id="360622"/>
    <lineage>
        <taxon>Eukaryota</taxon>
        <taxon>Viridiplantae</taxon>
        <taxon>Streptophyta</taxon>
        <taxon>Embryophyta</taxon>
        <taxon>Tracheophyta</taxon>
        <taxon>Spermatophyta</taxon>
        <taxon>Magnoliopsida</taxon>
        <taxon>eudicotyledons</taxon>
        <taxon>Gunneridae</taxon>
        <taxon>Pentapetalae</taxon>
        <taxon>asterids</taxon>
        <taxon>campanulids</taxon>
        <taxon>Apiales</taxon>
        <taxon>Apiaceae</taxon>
        <taxon>Apioideae</taxon>
        <taxon>apioid superclade</taxon>
        <taxon>Tordylieae</taxon>
        <taxon>Tordyliinae</taxon>
        <taxon>Heracleum</taxon>
    </lineage>
</organism>
<dbReference type="Proteomes" id="UP001237642">
    <property type="component" value="Unassembled WGS sequence"/>
</dbReference>
<sequence>MEREKAEVGRKRMRQSVEEKQLLVADAEVTVGEDAEATVGEETETEVPLSEQMQLDIARIHEKIDSFTNLVSELMESGKSLLLEISNQFVERLISIHKEQTEKWQEEIRELRLLDASNEETNNILHSARYVLHNGHIDS</sequence>
<gene>
    <name evidence="1" type="ORF">POM88_047690</name>
</gene>
<comment type="caution">
    <text evidence="1">The sequence shown here is derived from an EMBL/GenBank/DDBJ whole genome shotgun (WGS) entry which is preliminary data.</text>
</comment>
<dbReference type="PANTHER" id="PTHR35500">
    <property type="entry name" value="OS03G0108700 PROTEIN"/>
    <property type="match status" value="1"/>
</dbReference>
<dbReference type="EMBL" id="JAUIZM010000011">
    <property type="protein sequence ID" value="KAK1354434.1"/>
    <property type="molecule type" value="Genomic_DNA"/>
</dbReference>
<evidence type="ECO:0000313" key="1">
    <source>
        <dbReference type="EMBL" id="KAK1354434.1"/>
    </source>
</evidence>
<dbReference type="AlphaFoldDB" id="A0AAD8GUD9"/>
<reference evidence="1" key="2">
    <citation type="submission" date="2023-05" db="EMBL/GenBank/DDBJ databases">
        <authorList>
            <person name="Schelkunov M.I."/>
        </authorList>
    </citation>
    <scope>NUCLEOTIDE SEQUENCE</scope>
    <source>
        <strain evidence="1">Hsosn_3</strain>
        <tissue evidence="1">Leaf</tissue>
    </source>
</reference>
<protein>
    <submittedName>
        <fullName evidence="1">Knotted 1-binding protein 36</fullName>
    </submittedName>
</protein>
<accession>A0AAD8GUD9</accession>
<evidence type="ECO:0000313" key="2">
    <source>
        <dbReference type="Proteomes" id="UP001237642"/>
    </source>
</evidence>
<reference evidence="1" key="1">
    <citation type="submission" date="2023-02" db="EMBL/GenBank/DDBJ databases">
        <title>Genome of toxic invasive species Heracleum sosnowskyi carries increased number of genes despite the absence of recent whole-genome duplications.</title>
        <authorList>
            <person name="Schelkunov M."/>
            <person name="Shtratnikova V."/>
            <person name="Makarenko M."/>
            <person name="Klepikova A."/>
            <person name="Omelchenko D."/>
            <person name="Novikova G."/>
            <person name="Obukhova E."/>
            <person name="Bogdanov V."/>
            <person name="Penin A."/>
            <person name="Logacheva M."/>
        </authorList>
    </citation>
    <scope>NUCLEOTIDE SEQUENCE</scope>
    <source>
        <strain evidence="1">Hsosn_3</strain>
        <tissue evidence="1">Leaf</tissue>
    </source>
</reference>
<dbReference type="PANTHER" id="PTHR35500:SF1">
    <property type="entry name" value="OS03G0108700 PROTEIN"/>
    <property type="match status" value="1"/>
</dbReference>
<proteinExistence type="predicted"/>
<keyword evidence="2" id="KW-1185">Reference proteome</keyword>
<name>A0AAD8GUD9_9APIA</name>